<dbReference type="HOGENOM" id="CLU_033465_3_3_1"/>
<dbReference type="PANTHER" id="PTHR31465:SF1">
    <property type="entry name" value="PROTEIN RTA1-RELATED"/>
    <property type="match status" value="1"/>
</dbReference>
<evidence type="ECO:0000313" key="7">
    <source>
        <dbReference type="Proteomes" id="UP000019462"/>
    </source>
</evidence>
<keyword evidence="2 5" id="KW-0812">Transmembrane</keyword>
<name>W3VEP3_MOEAP</name>
<gene>
    <name evidence="6" type="ORF">PaG_06122</name>
</gene>
<comment type="caution">
    <text evidence="6">The sequence shown here is derived from an EMBL/GenBank/DDBJ whole genome shotgun (WGS) entry which is preliminary data.</text>
</comment>
<proteinExistence type="predicted"/>
<evidence type="ECO:0000256" key="1">
    <source>
        <dbReference type="ARBA" id="ARBA00004141"/>
    </source>
</evidence>
<dbReference type="PANTHER" id="PTHR31465">
    <property type="entry name" value="PROTEIN RTA1-RELATED"/>
    <property type="match status" value="1"/>
</dbReference>
<dbReference type="InterPro" id="IPR007568">
    <property type="entry name" value="RTA1"/>
</dbReference>
<dbReference type="GO" id="GO:0016020">
    <property type="term" value="C:membrane"/>
    <property type="evidence" value="ECO:0007669"/>
    <property type="project" value="UniProtKB-SubCell"/>
</dbReference>
<evidence type="ECO:0000256" key="5">
    <source>
        <dbReference type="SAM" id="Phobius"/>
    </source>
</evidence>
<keyword evidence="3 5" id="KW-1133">Transmembrane helix</keyword>
<feature type="transmembrane region" description="Helical" evidence="5">
    <location>
        <begin position="28"/>
        <end position="47"/>
    </location>
</feature>
<evidence type="ECO:0000256" key="4">
    <source>
        <dbReference type="ARBA" id="ARBA00023136"/>
    </source>
</evidence>
<evidence type="ECO:0000256" key="2">
    <source>
        <dbReference type="ARBA" id="ARBA00022692"/>
    </source>
</evidence>
<sequence length="302" mass="33695">MLHQRAQDDGADAVLGRFMPFEPSAAPAYIFCAINLGLCFVFLFHILRKRDWYALALPTGCLVQAIGYVNKVRFHSNPTFGLYFSGDLFVQIAPVAYLAFNYILLGRIAHVLESNPSITKSKRRLVGFSPRWVKTLFVWSDVVTLLVQVAGGLMKISSDVATLGHYIGLIGIGLQLFSYIIYTSLLRRCQRSCPSLKQDEAGCGRSAIHLFRVLWLSSVFIIIRLLYRIIELAPGPDSRISASQACFYLLDALPLVFALAPYTLAWPSRVFPAISFRGRPPIPSGEDTISKLPLTHNPYQHA</sequence>
<feature type="transmembrane region" description="Helical" evidence="5">
    <location>
        <begin position="166"/>
        <end position="186"/>
    </location>
</feature>
<dbReference type="OrthoDB" id="3358017at2759"/>
<feature type="transmembrane region" description="Helical" evidence="5">
    <location>
        <begin position="207"/>
        <end position="227"/>
    </location>
</feature>
<feature type="transmembrane region" description="Helical" evidence="5">
    <location>
        <begin position="247"/>
        <end position="267"/>
    </location>
</feature>
<feature type="transmembrane region" description="Helical" evidence="5">
    <location>
        <begin position="52"/>
        <end position="69"/>
    </location>
</feature>
<evidence type="ECO:0000313" key="6">
    <source>
        <dbReference type="EMBL" id="ETS60123.1"/>
    </source>
</evidence>
<dbReference type="AlphaFoldDB" id="W3VEP3"/>
<dbReference type="Proteomes" id="UP000019462">
    <property type="component" value="Unassembled WGS sequence"/>
</dbReference>
<evidence type="ECO:0000256" key="3">
    <source>
        <dbReference type="ARBA" id="ARBA00022989"/>
    </source>
</evidence>
<reference evidence="6 7" key="1">
    <citation type="journal article" date="2014" name="Genome Announc.">
        <title>Genome sequence of the basidiomycetous fungus Pseudozyma aphidis DSM70725, an efficient producer of biosurfactant mannosylerythritol lipids.</title>
        <authorList>
            <person name="Lorenz S."/>
            <person name="Guenther M."/>
            <person name="Grumaz C."/>
            <person name="Rupp S."/>
            <person name="Zibek S."/>
            <person name="Sohn K."/>
        </authorList>
    </citation>
    <scope>NUCLEOTIDE SEQUENCE [LARGE SCALE GENOMIC DNA]</scope>
    <source>
        <strain evidence="7">ATCC 32657 / CBS 517.83 / DSM 70725 / JCM 10318 / NBRC 10182 / NRRL Y-7954 / St-0401</strain>
    </source>
</reference>
<keyword evidence="7" id="KW-1185">Reference proteome</keyword>
<comment type="subcellular location">
    <subcellularLocation>
        <location evidence="1">Membrane</location>
        <topology evidence="1">Multi-pass membrane protein</topology>
    </subcellularLocation>
</comment>
<organism evidence="6 7">
    <name type="scientific">Moesziomyces aphidis</name>
    <name type="common">Pseudozyma aphidis</name>
    <dbReference type="NCBI Taxonomy" id="84754"/>
    <lineage>
        <taxon>Eukaryota</taxon>
        <taxon>Fungi</taxon>
        <taxon>Dikarya</taxon>
        <taxon>Basidiomycota</taxon>
        <taxon>Ustilaginomycotina</taxon>
        <taxon>Ustilaginomycetes</taxon>
        <taxon>Ustilaginales</taxon>
        <taxon>Ustilaginaceae</taxon>
        <taxon>Moesziomyces</taxon>
    </lineage>
</organism>
<dbReference type="Pfam" id="PF04479">
    <property type="entry name" value="RTA1"/>
    <property type="match status" value="1"/>
</dbReference>
<accession>W3VEP3</accession>
<dbReference type="EMBL" id="AWNI01000039">
    <property type="protein sequence ID" value="ETS60123.1"/>
    <property type="molecule type" value="Genomic_DNA"/>
</dbReference>
<feature type="transmembrane region" description="Helical" evidence="5">
    <location>
        <begin position="89"/>
        <end position="112"/>
    </location>
</feature>
<protein>
    <submittedName>
        <fullName evidence="6">Uncharacterized protein</fullName>
    </submittedName>
</protein>
<keyword evidence="4 5" id="KW-0472">Membrane</keyword>
<feature type="transmembrane region" description="Helical" evidence="5">
    <location>
        <begin position="132"/>
        <end position="154"/>
    </location>
</feature>